<dbReference type="EMBL" id="JABFAB010000001">
    <property type="protein sequence ID" value="MBA0639648.1"/>
    <property type="molecule type" value="Genomic_DNA"/>
</dbReference>
<evidence type="ECO:0000256" key="1">
    <source>
        <dbReference type="SAM" id="Phobius"/>
    </source>
</evidence>
<organism evidence="2 3">
    <name type="scientific">Gossypium klotzschianum</name>
    <dbReference type="NCBI Taxonomy" id="34286"/>
    <lineage>
        <taxon>Eukaryota</taxon>
        <taxon>Viridiplantae</taxon>
        <taxon>Streptophyta</taxon>
        <taxon>Embryophyta</taxon>
        <taxon>Tracheophyta</taxon>
        <taxon>Spermatophyta</taxon>
        <taxon>Magnoliopsida</taxon>
        <taxon>eudicotyledons</taxon>
        <taxon>Gunneridae</taxon>
        <taxon>Pentapetalae</taxon>
        <taxon>rosids</taxon>
        <taxon>malvids</taxon>
        <taxon>Malvales</taxon>
        <taxon>Malvaceae</taxon>
        <taxon>Malvoideae</taxon>
        <taxon>Gossypium</taxon>
    </lineage>
</organism>
<accession>A0A7J8TN43</accession>
<proteinExistence type="predicted"/>
<keyword evidence="3" id="KW-1185">Reference proteome</keyword>
<evidence type="ECO:0000313" key="3">
    <source>
        <dbReference type="Proteomes" id="UP000593573"/>
    </source>
</evidence>
<reference evidence="2 3" key="1">
    <citation type="journal article" date="2019" name="Genome Biol. Evol.">
        <title>Insights into the evolution of the New World diploid cottons (Gossypium, subgenus Houzingenia) based on genome sequencing.</title>
        <authorList>
            <person name="Grover C.E."/>
            <person name="Arick M.A. 2nd"/>
            <person name="Thrash A."/>
            <person name="Conover J.L."/>
            <person name="Sanders W.S."/>
            <person name="Peterson D.G."/>
            <person name="Frelichowski J.E."/>
            <person name="Scheffler J.A."/>
            <person name="Scheffler B.E."/>
            <person name="Wendel J.F."/>
        </authorList>
    </citation>
    <scope>NUCLEOTIDE SEQUENCE [LARGE SCALE GENOMIC DNA]</scope>
    <source>
        <strain evidence="2">57</strain>
        <tissue evidence="2">Leaf</tissue>
    </source>
</reference>
<keyword evidence="1" id="KW-1133">Transmembrane helix</keyword>
<protein>
    <submittedName>
        <fullName evidence="2">Uncharacterized protein</fullName>
    </submittedName>
</protein>
<feature type="transmembrane region" description="Helical" evidence="1">
    <location>
        <begin position="20"/>
        <end position="37"/>
    </location>
</feature>
<evidence type="ECO:0000313" key="2">
    <source>
        <dbReference type="EMBL" id="MBA0639648.1"/>
    </source>
</evidence>
<gene>
    <name evidence="2" type="ORF">Goklo_022673</name>
</gene>
<dbReference type="Proteomes" id="UP000593573">
    <property type="component" value="Unassembled WGS sequence"/>
</dbReference>
<keyword evidence="1" id="KW-0812">Transmembrane</keyword>
<sequence length="38" mass="4332">MFYTSLEIALQLETFGTSSSLQISSLIFTLFLLMNGWQ</sequence>
<comment type="caution">
    <text evidence="2">The sequence shown here is derived from an EMBL/GenBank/DDBJ whole genome shotgun (WGS) entry which is preliminary data.</text>
</comment>
<dbReference type="AlphaFoldDB" id="A0A7J8TN43"/>
<name>A0A7J8TN43_9ROSI</name>
<keyword evidence="1" id="KW-0472">Membrane</keyword>